<reference evidence="1 2" key="1">
    <citation type="submission" date="2020-04" db="EMBL/GenBank/DDBJ databases">
        <title>Genome-Wide Identification of 5-Methylcytosine Sites in Bacterial Genomes By High-Throughput Sequencing of MspJI Restriction Fragments.</title>
        <authorList>
            <person name="Wu V."/>
        </authorList>
    </citation>
    <scope>NUCLEOTIDE SEQUENCE [LARGE SCALE GENOMIC DNA]</scope>
    <source>
        <strain evidence="1 2">CCAP 1403/13f</strain>
    </source>
</reference>
<proteinExistence type="predicted"/>
<dbReference type="KEGG" id="dfs:HGD76_19670"/>
<dbReference type="PROSITE" id="PS51257">
    <property type="entry name" value="PROKAR_LIPOPROTEIN"/>
    <property type="match status" value="1"/>
</dbReference>
<name>A0A6H2BVX4_DOLFA</name>
<reference evidence="1 2" key="2">
    <citation type="submission" date="2020-04" db="EMBL/GenBank/DDBJ databases">
        <authorList>
            <person name="Fomenkov A."/>
            <person name="Anton B.P."/>
            <person name="Roberts R.J."/>
        </authorList>
    </citation>
    <scope>NUCLEOTIDE SEQUENCE [LARGE SCALE GENOMIC DNA]</scope>
    <source>
        <strain evidence="1 2">CCAP 1403/13f</strain>
    </source>
</reference>
<protein>
    <submittedName>
        <fullName evidence="1">Uncharacterized protein</fullName>
    </submittedName>
</protein>
<dbReference type="EMBL" id="CP051206">
    <property type="protein sequence ID" value="QJB42859.1"/>
    <property type="molecule type" value="Genomic_DNA"/>
</dbReference>
<organism evidence="1 2">
    <name type="scientific">Dolichospermum flos-aquae CCAP 1403/13F</name>
    <dbReference type="NCBI Taxonomy" id="315271"/>
    <lineage>
        <taxon>Bacteria</taxon>
        <taxon>Bacillati</taxon>
        <taxon>Cyanobacteriota</taxon>
        <taxon>Cyanophyceae</taxon>
        <taxon>Nostocales</taxon>
        <taxon>Aphanizomenonaceae</taxon>
        <taxon>Dolichospermum</taxon>
    </lineage>
</organism>
<gene>
    <name evidence="1" type="ORF">HGD76_19670</name>
</gene>
<evidence type="ECO:0000313" key="1">
    <source>
        <dbReference type="EMBL" id="QJB42859.1"/>
    </source>
</evidence>
<evidence type="ECO:0000313" key="2">
    <source>
        <dbReference type="Proteomes" id="UP000502433"/>
    </source>
</evidence>
<dbReference type="Proteomes" id="UP000502433">
    <property type="component" value="Chromosome"/>
</dbReference>
<dbReference type="AlphaFoldDB" id="A0A6H2BVX4"/>
<sequence>MKKLHKLLMTSTVIVSIFGCNIHSILAQNSPEFKAIDSIKDKNILIAQSQPSINNTVQFAVNAIHKLRQQGKINLRREGNYTFGDIKIEIDNVKSELLNQNLNDFYNNDYTATNFC</sequence>
<accession>A0A6H2BVX4</accession>